<protein>
    <submittedName>
        <fullName evidence="2">Uncharacterized protein</fullName>
    </submittedName>
</protein>
<proteinExistence type="predicted"/>
<comment type="caution">
    <text evidence="2">The sequence shown here is derived from an EMBL/GenBank/DDBJ whole genome shotgun (WGS) entry which is preliminary data.</text>
</comment>
<organism evidence="2 3">
    <name type="scientific">Periconia digitata</name>
    <dbReference type="NCBI Taxonomy" id="1303443"/>
    <lineage>
        <taxon>Eukaryota</taxon>
        <taxon>Fungi</taxon>
        <taxon>Dikarya</taxon>
        <taxon>Ascomycota</taxon>
        <taxon>Pezizomycotina</taxon>
        <taxon>Dothideomycetes</taxon>
        <taxon>Pleosporomycetidae</taxon>
        <taxon>Pleosporales</taxon>
        <taxon>Massarineae</taxon>
        <taxon>Periconiaceae</taxon>
        <taxon>Periconia</taxon>
    </lineage>
</organism>
<keyword evidence="3" id="KW-1185">Reference proteome</keyword>
<evidence type="ECO:0000313" key="3">
    <source>
        <dbReference type="Proteomes" id="UP001152607"/>
    </source>
</evidence>
<evidence type="ECO:0000256" key="1">
    <source>
        <dbReference type="SAM" id="MobiDB-lite"/>
    </source>
</evidence>
<gene>
    <name evidence="2" type="ORF">PDIGIT_LOCUS7789</name>
</gene>
<reference evidence="2" key="1">
    <citation type="submission" date="2023-01" db="EMBL/GenBank/DDBJ databases">
        <authorList>
            <person name="Van Ghelder C."/>
            <person name="Rancurel C."/>
        </authorList>
    </citation>
    <scope>NUCLEOTIDE SEQUENCE</scope>
    <source>
        <strain evidence="2">CNCM I-4278</strain>
    </source>
</reference>
<feature type="region of interest" description="Disordered" evidence="1">
    <location>
        <begin position="79"/>
        <end position="112"/>
    </location>
</feature>
<dbReference type="Proteomes" id="UP001152607">
    <property type="component" value="Unassembled WGS sequence"/>
</dbReference>
<name>A0A9W4UI46_9PLEO</name>
<accession>A0A9W4UI46</accession>
<sequence length="146" mass="15923">MRAMALLGSMLPNHRDVGSSGGRSVCANANAPTFGHVLFRDHSCTIAWTLRLLERASVWENNPSVAIIVSPPRYLFAKTPTPINPPPTRPQVASEDPDERVGGASNKGSEREGQDFLGCSIELLWRVRTWVGGCGLTLLWVLPCRS</sequence>
<dbReference type="EMBL" id="CAOQHR010000005">
    <property type="protein sequence ID" value="CAI6334723.1"/>
    <property type="molecule type" value="Genomic_DNA"/>
</dbReference>
<evidence type="ECO:0000313" key="2">
    <source>
        <dbReference type="EMBL" id="CAI6334723.1"/>
    </source>
</evidence>
<dbReference type="AlphaFoldDB" id="A0A9W4UI46"/>